<keyword evidence="2 5" id="KW-0813">Transport</keyword>
<dbReference type="PANTHER" id="PTHR42953">
    <property type="entry name" value="HIGH-AFFINITY ZINC UPTAKE SYSTEM PROTEIN ZNUA-RELATED"/>
    <property type="match status" value="1"/>
</dbReference>
<evidence type="ECO:0000256" key="1">
    <source>
        <dbReference type="ARBA" id="ARBA00004196"/>
    </source>
</evidence>
<evidence type="ECO:0000256" key="6">
    <source>
        <dbReference type="SAM" id="SignalP"/>
    </source>
</evidence>
<reference evidence="7 8" key="1">
    <citation type="submission" date="2017-05" db="EMBL/GenBank/DDBJ databases">
        <title>Vagococcus spp. assemblies.</title>
        <authorList>
            <person name="Gulvik C.A."/>
        </authorList>
    </citation>
    <scope>NUCLEOTIDE SEQUENCE [LARGE SCALE GENOMIC DNA]</scope>
    <source>
        <strain evidence="7 8">CCUG 41755</strain>
    </source>
</reference>
<evidence type="ECO:0000313" key="8">
    <source>
        <dbReference type="Proteomes" id="UP000287101"/>
    </source>
</evidence>
<dbReference type="InterPro" id="IPR050492">
    <property type="entry name" value="Bact_metal-bind_prot9"/>
</dbReference>
<sequence>MKKFKYIMMAGLAVVLLAGCGQTKTKEKKKEAKTDTVALHVVATNSILADMIEKVGQDKLDVHSIVPVGTDPHEYEPLPEDISKATDSDVIFFNGLNLETGGNGWFSKLMETSHKKEDQDFFSVSKEVEPMYLKGKGQESEQDPHAWLDIKNGIKYINAIEEVLVQKDPENEKFYKENAKDYTDKLQKLHDESTDKFSALPKEKALLVTSEGAFKYFSKAYGLEAAYIWEINTESQGTPDQMKGIIDKINETKVSSLFVETSVDPRSMESVSKETGIPIYKTIFTDSLAKKGEVGESYYSMMDYNLKTIYEGLSK</sequence>
<dbReference type="Gene3D" id="3.40.50.1980">
    <property type="entry name" value="Nitrogenase molybdenum iron protein domain"/>
    <property type="match status" value="2"/>
</dbReference>
<proteinExistence type="inferred from homology"/>
<evidence type="ECO:0000256" key="2">
    <source>
        <dbReference type="ARBA" id="ARBA00022448"/>
    </source>
</evidence>
<dbReference type="AlphaFoldDB" id="A0A430A6L7"/>
<evidence type="ECO:0000256" key="5">
    <source>
        <dbReference type="RuleBase" id="RU003512"/>
    </source>
</evidence>
<dbReference type="GO" id="GO:0030001">
    <property type="term" value="P:metal ion transport"/>
    <property type="evidence" value="ECO:0007669"/>
    <property type="project" value="InterPro"/>
</dbReference>
<dbReference type="EMBL" id="NGJY01000003">
    <property type="protein sequence ID" value="RSU02501.1"/>
    <property type="molecule type" value="Genomic_DNA"/>
</dbReference>
<dbReference type="GO" id="GO:0007155">
    <property type="term" value="P:cell adhesion"/>
    <property type="evidence" value="ECO:0007669"/>
    <property type="project" value="InterPro"/>
</dbReference>
<comment type="similarity">
    <text evidence="5">Belongs to the bacterial solute-binding protein 9 family.</text>
</comment>
<keyword evidence="4 6" id="KW-0732">Signal</keyword>
<dbReference type="Proteomes" id="UP000287101">
    <property type="component" value="Unassembled WGS sequence"/>
</dbReference>
<feature type="chain" id="PRO_5038886046" evidence="6">
    <location>
        <begin position="19"/>
        <end position="315"/>
    </location>
</feature>
<feature type="signal peptide" evidence="6">
    <location>
        <begin position="1"/>
        <end position="18"/>
    </location>
</feature>
<dbReference type="PRINTS" id="PR00691">
    <property type="entry name" value="ADHESINB"/>
</dbReference>
<accession>A0A430A6L7</accession>
<gene>
    <name evidence="7" type="ORF">CBF31_09040</name>
</gene>
<dbReference type="PRINTS" id="PR00690">
    <property type="entry name" value="ADHESNFAMILY"/>
</dbReference>
<evidence type="ECO:0000256" key="3">
    <source>
        <dbReference type="ARBA" id="ARBA00022723"/>
    </source>
</evidence>
<dbReference type="Pfam" id="PF01297">
    <property type="entry name" value="ZnuA"/>
    <property type="match status" value="1"/>
</dbReference>
<dbReference type="RefSeq" id="WP_126832222.1">
    <property type="nucleotide sequence ID" value="NZ_CBCRYB010000014.1"/>
</dbReference>
<dbReference type="OrthoDB" id="9793396at2"/>
<evidence type="ECO:0000256" key="4">
    <source>
        <dbReference type="ARBA" id="ARBA00022729"/>
    </source>
</evidence>
<dbReference type="CDD" id="cd01137">
    <property type="entry name" value="PsaA"/>
    <property type="match status" value="1"/>
</dbReference>
<dbReference type="GO" id="GO:0030313">
    <property type="term" value="C:cell envelope"/>
    <property type="evidence" value="ECO:0007669"/>
    <property type="project" value="UniProtKB-SubCell"/>
</dbReference>
<comment type="subcellular location">
    <subcellularLocation>
        <location evidence="1">Cell envelope</location>
    </subcellularLocation>
</comment>
<keyword evidence="3" id="KW-0479">Metal-binding</keyword>
<dbReference type="GO" id="GO:0046872">
    <property type="term" value="F:metal ion binding"/>
    <property type="evidence" value="ECO:0007669"/>
    <property type="project" value="UniProtKB-KW"/>
</dbReference>
<keyword evidence="8" id="KW-1185">Reference proteome</keyword>
<dbReference type="InterPro" id="IPR006127">
    <property type="entry name" value="ZnuA-like"/>
</dbReference>
<name>A0A430A6L7_9ENTE</name>
<dbReference type="InterPro" id="IPR006128">
    <property type="entry name" value="Lipoprotein_PsaA-like"/>
</dbReference>
<evidence type="ECO:0000313" key="7">
    <source>
        <dbReference type="EMBL" id="RSU02501.1"/>
    </source>
</evidence>
<organism evidence="7 8">
    <name type="scientific">Vagococcus fessus</name>
    <dbReference type="NCBI Taxonomy" id="120370"/>
    <lineage>
        <taxon>Bacteria</taxon>
        <taxon>Bacillati</taxon>
        <taxon>Bacillota</taxon>
        <taxon>Bacilli</taxon>
        <taxon>Lactobacillales</taxon>
        <taxon>Enterococcaceae</taxon>
        <taxon>Vagococcus</taxon>
    </lineage>
</organism>
<comment type="caution">
    <text evidence="7">The sequence shown here is derived from an EMBL/GenBank/DDBJ whole genome shotgun (WGS) entry which is preliminary data.</text>
</comment>
<dbReference type="PANTHER" id="PTHR42953:SF1">
    <property type="entry name" value="METAL-BINDING PROTEIN HI_0362-RELATED"/>
    <property type="match status" value="1"/>
</dbReference>
<dbReference type="InterPro" id="IPR006129">
    <property type="entry name" value="AdhesinB"/>
</dbReference>
<protein>
    <submittedName>
        <fullName evidence="7">Metal ABC transporter substrate-binding protein</fullName>
    </submittedName>
</protein>
<dbReference type="SUPFAM" id="SSF53807">
    <property type="entry name" value="Helical backbone' metal receptor"/>
    <property type="match status" value="1"/>
</dbReference>
<dbReference type="PROSITE" id="PS51257">
    <property type="entry name" value="PROKAR_LIPOPROTEIN"/>
    <property type="match status" value="1"/>
</dbReference>